<reference evidence="2 3" key="1">
    <citation type="submission" date="2018-01" db="EMBL/GenBank/DDBJ databases">
        <title>Bacillales members from the olive rhizosphere are effective biological control agents against Verticillium dahliae.</title>
        <authorList>
            <person name="Gomez-Lama C."/>
            <person name="Legarda G."/>
            <person name="Ruano-Rosa D."/>
            <person name="Pizarro-Tobias P."/>
            <person name="Valverde-Corredor A."/>
            <person name="Niqui J.L."/>
            <person name="Trivino J.C."/>
            <person name="Roca A."/>
            <person name="Mercado-Blanco J."/>
        </authorList>
    </citation>
    <scope>NUCLEOTIDE SEQUENCE [LARGE SCALE GENOMIC DNA]</scope>
    <source>
        <strain evidence="2 3">PIC167</strain>
    </source>
</reference>
<dbReference type="EMBL" id="PNXQ01000005">
    <property type="protein sequence ID" value="TKH45888.1"/>
    <property type="molecule type" value="Genomic_DNA"/>
</dbReference>
<accession>A0A4U2Q7M6</accession>
<dbReference type="RefSeq" id="WP_137060815.1">
    <property type="nucleotide sequence ID" value="NZ_PNXQ01000005.1"/>
</dbReference>
<sequence>MPIIPPFQGSKKFVSNILEGTGTGASFSIAAINFIDDAGLTVTSFPTTFTYYLLYINGVLQLDNSSSVSATAINLPDGDTLDPSVPIMIEFIIR</sequence>
<name>A0A4U2Q7M6_9BACL</name>
<gene>
    <name evidence="2" type="ORF">C1I60_05450</name>
</gene>
<comment type="caution">
    <text evidence="2">The sequence shown here is derived from an EMBL/GenBank/DDBJ whole genome shotgun (WGS) entry which is preliminary data.</text>
</comment>
<evidence type="ECO:0000313" key="3">
    <source>
        <dbReference type="Proteomes" id="UP000308114"/>
    </source>
</evidence>
<feature type="domain" description="DUF4183" evidence="1">
    <location>
        <begin position="24"/>
        <end position="91"/>
    </location>
</feature>
<dbReference type="InterPro" id="IPR025237">
    <property type="entry name" value="DUF4183"/>
</dbReference>
<evidence type="ECO:0000313" key="2">
    <source>
        <dbReference type="EMBL" id="TKH45888.1"/>
    </source>
</evidence>
<protein>
    <recommendedName>
        <fullName evidence="1">DUF4183 domain-containing protein</fullName>
    </recommendedName>
</protein>
<proteinExistence type="predicted"/>
<dbReference type="AlphaFoldDB" id="A0A4U2Q7M6"/>
<dbReference type="Proteomes" id="UP000308114">
    <property type="component" value="Unassembled WGS sequence"/>
</dbReference>
<dbReference type="Pfam" id="PF13799">
    <property type="entry name" value="DUF4183"/>
    <property type="match status" value="1"/>
</dbReference>
<evidence type="ECO:0000259" key="1">
    <source>
        <dbReference type="Pfam" id="PF13799"/>
    </source>
</evidence>
<organism evidence="2 3">
    <name type="scientific">Paenibacillus terrae</name>
    <dbReference type="NCBI Taxonomy" id="159743"/>
    <lineage>
        <taxon>Bacteria</taxon>
        <taxon>Bacillati</taxon>
        <taxon>Bacillota</taxon>
        <taxon>Bacilli</taxon>
        <taxon>Bacillales</taxon>
        <taxon>Paenibacillaceae</taxon>
        <taxon>Paenibacillus</taxon>
    </lineage>
</organism>